<evidence type="ECO:0000256" key="1">
    <source>
        <dbReference type="ARBA" id="ARBA00001974"/>
    </source>
</evidence>
<proteinExistence type="inferred from homology"/>
<dbReference type="Gene3D" id="1.10.1060.10">
    <property type="entry name" value="Alpha-helical ferredoxin"/>
    <property type="match status" value="1"/>
</dbReference>
<dbReference type="GO" id="GO:0046872">
    <property type="term" value="F:metal ion binding"/>
    <property type="evidence" value="ECO:0007669"/>
    <property type="project" value="UniProtKB-KW"/>
</dbReference>
<dbReference type="PROSITE" id="PS51379">
    <property type="entry name" value="4FE4S_FER_2"/>
    <property type="match status" value="1"/>
</dbReference>
<evidence type="ECO:0000313" key="13">
    <source>
        <dbReference type="EMBL" id="QKJ21107.1"/>
    </source>
</evidence>
<feature type="domain" description="FAD-binding PCMH-type" evidence="12">
    <location>
        <begin position="37"/>
        <end position="265"/>
    </location>
</feature>
<dbReference type="InterPro" id="IPR017900">
    <property type="entry name" value="4Fe4S_Fe_S_CS"/>
</dbReference>
<dbReference type="InterPro" id="IPR036318">
    <property type="entry name" value="FAD-bd_PCMH-like_sf"/>
</dbReference>
<comment type="similarity">
    <text evidence="2">Belongs to the FAD-binding oxidoreductase/transferase type 4 family.</text>
</comment>
<comment type="cofactor">
    <cofactor evidence="1">
        <name>FAD</name>
        <dbReference type="ChEBI" id="CHEBI:57692"/>
    </cofactor>
</comment>
<evidence type="ECO:0000259" key="12">
    <source>
        <dbReference type="PROSITE" id="PS51387"/>
    </source>
</evidence>
<evidence type="ECO:0000256" key="9">
    <source>
        <dbReference type="ARBA" id="ARBA00023014"/>
    </source>
</evidence>
<dbReference type="Pfam" id="PF01565">
    <property type="entry name" value="FAD_binding_4"/>
    <property type="match status" value="1"/>
</dbReference>
<evidence type="ECO:0000256" key="5">
    <source>
        <dbReference type="ARBA" id="ARBA00022827"/>
    </source>
</evidence>
<dbReference type="InterPro" id="IPR006094">
    <property type="entry name" value="Oxid_FAD_bind_N"/>
</dbReference>
<gene>
    <name evidence="13" type="ORF">HQM25_05595</name>
</gene>
<dbReference type="EC" id="1.1.2.4" evidence="10"/>
<evidence type="ECO:0000256" key="10">
    <source>
        <dbReference type="ARBA" id="ARBA00038897"/>
    </source>
</evidence>
<keyword evidence="6" id="KW-0809">Transit peptide</keyword>
<dbReference type="Gene3D" id="3.30.465.10">
    <property type="match status" value="1"/>
</dbReference>
<dbReference type="GO" id="GO:1903457">
    <property type="term" value="P:lactate catabolic process"/>
    <property type="evidence" value="ECO:0007669"/>
    <property type="project" value="TreeGrafter"/>
</dbReference>
<dbReference type="Gene3D" id="3.30.70.2740">
    <property type="match status" value="1"/>
</dbReference>
<evidence type="ECO:0000256" key="3">
    <source>
        <dbReference type="ARBA" id="ARBA00022630"/>
    </source>
</evidence>
<evidence type="ECO:0000256" key="7">
    <source>
        <dbReference type="ARBA" id="ARBA00023002"/>
    </source>
</evidence>
<evidence type="ECO:0000313" key="14">
    <source>
        <dbReference type="Proteomes" id="UP000502498"/>
    </source>
</evidence>
<keyword evidence="5" id="KW-0274">FAD</keyword>
<dbReference type="GO" id="GO:0051536">
    <property type="term" value="F:iron-sulfur cluster binding"/>
    <property type="evidence" value="ECO:0007669"/>
    <property type="project" value="UniProtKB-KW"/>
</dbReference>
<name>A0A7D4UKU5_9MICO</name>
<dbReference type="EMBL" id="CP054038">
    <property type="protein sequence ID" value="QKJ21107.1"/>
    <property type="molecule type" value="Genomic_DNA"/>
</dbReference>
<dbReference type="InterPro" id="IPR016166">
    <property type="entry name" value="FAD-bd_PCMH"/>
</dbReference>
<evidence type="ECO:0000256" key="4">
    <source>
        <dbReference type="ARBA" id="ARBA00022723"/>
    </source>
</evidence>
<dbReference type="Pfam" id="PF02913">
    <property type="entry name" value="FAD-oxidase_C"/>
    <property type="match status" value="1"/>
</dbReference>
<keyword evidence="8" id="KW-0408">Iron</keyword>
<dbReference type="InterPro" id="IPR016164">
    <property type="entry name" value="FAD-linked_Oxase-like_C"/>
</dbReference>
<sequence length="935" mass="98699">MLAPVDPALIAAIAAVGAAVGTRATDRLAGAHDASHYLLTPRAVVTPTDVDEVARVMAAARDAGAPVTFRSGGTSLSGQAGTDQVLIDTRHHFRRIDVLDDGERVRVQPGATVRAVNTRLARRGRKLGPDPASEIACTIGGVIANNSSGMSCGTHANAYRTLESAVLVLPSGTVIDTGAADAAERFAAAEPEIHAGLLTLRDRLRGDPESVATLRTLHAIKNTMGYGLNSFLDHDDPLAILTHLVVGSEGTLAFVAEATFRTLPVKPNLATGLLVFANLRDATAALPALVDAGFATIELLDAASLRVAQRDPEATADLTGLVVVDHAALLVEFQEESEAALDARTTAAAGALHALPLVQSAALTSDAATRAQLWHIRKGLFTAVAGARPSGTTALLEDIAVPVERLGETCEQLIALFERHGYEGSVIFGHAKDGNIHFLVNERFDDPSLLARYEAFTEDVVALVLARGGTLKAEHGTGRIMAPFVRRQYGDELYAVMWEVKRLIDPGMTLNPGVLLTDDPHAHTRHLKTAPTVESEVDRCVECGYCEPVCPSKDITLTPRERIVLRREMQRARDAGDEALARTLEKEYGYDGVQTCAVDGMCQTACPVLINTGDLVRRLRKENQNGLAQAGWNLAAKQWDAVSSVGGVALSVANTVPTGLPAFATHVGRSILGDDTVPLYTADLPGGGARRRAVEATDPVAVFFSSCTNTMFGPVGGDGAAESFLRLCARVGVPMRTPDDLPSLCCGTPWKSKGFSHGYETMTERVTASLLRATDGGRLPVVCDASSCTEGLEVLLDAAGQANIRVIDAVAFVDEHVLPHLPAGQKVASVTVHPTCSSTHLGINPALTRVAAAAAETVVVPDHWGCCGFAGDRGMLHPELTHAATRPEAADVADAGSEVHASLNRTCELGMTRATGKPYRHILQVLDDTLTEVPG</sequence>
<keyword evidence="7" id="KW-0560">Oxidoreductase</keyword>
<dbReference type="InterPro" id="IPR016169">
    <property type="entry name" value="FAD-bd_PCMH_sub2"/>
</dbReference>
<dbReference type="Gene3D" id="3.30.43.10">
    <property type="entry name" value="Uridine Diphospho-n-acetylenolpyruvylglucosamine Reductase, domain 2"/>
    <property type="match status" value="1"/>
</dbReference>
<dbReference type="GO" id="GO:0071949">
    <property type="term" value="F:FAD binding"/>
    <property type="evidence" value="ECO:0007669"/>
    <property type="project" value="InterPro"/>
</dbReference>
<dbReference type="InterPro" id="IPR016167">
    <property type="entry name" value="FAD-bd_PCMH_sub1"/>
</dbReference>
<dbReference type="GO" id="GO:0008720">
    <property type="term" value="F:D-lactate dehydrogenase (NAD+) activity"/>
    <property type="evidence" value="ECO:0007669"/>
    <property type="project" value="TreeGrafter"/>
</dbReference>
<dbReference type="SUPFAM" id="SSF56176">
    <property type="entry name" value="FAD-binding/transporter-associated domain-like"/>
    <property type="match status" value="1"/>
</dbReference>
<keyword evidence="9" id="KW-0411">Iron-sulfur</keyword>
<evidence type="ECO:0000256" key="6">
    <source>
        <dbReference type="ARBA" id="ARBA00022946"/>
    </source>
</evidence>
<dbReference type="Pfam" id="PF02754">
    <property type="entry name" value="CCG"/>
    <property type="match status" value="1"/>
</dbReference>
<dbReference type="AlphaFoldDB" id="A0A7D4UKU5"/>
<accession>A0A7D4UKU5</accession>
<dbReference type="PANTHER" id="PTHR11748:SF111">
    <property type="entry name" value="D-LACTATE DEHYDROGENASE, MITOCHONDRIAL-RELATED"/>
    <property type="match status" value="1"/>
</dbReference>
<feature type="domain" description="4Fe-4S ferredoxin-type" evidence="11">
    <location>
        <begin position="529"/>
        <end position="560"/>
    </location>
</feature>
<keyword evidence="4" id="KW-0479">Metal-binding</keyword>
<dbReference type="InterPro" id="IPR004113">
    <property type="entry name" value="FAD-bd_oxidored_4_C"/>
</dbReference>
<evidence type="ECO:0000259" key="11">
    <source>
        <dbReference type="PROSITE" id="PS51379"/>
    </source>
</evidence>
<dbReference type="Proteomes" id="UP000502498">
    <property type="component" value="Chromosome"/>
</dbReference>
<dbReference type="PROSITE" id="PS00198">
    <property type="entry name" value="4FE4S_FER_1"/>
    <property type="match status" value="1"/>
</dbReference>
<dbReference type="PROSITE" id="PS51387">
    <property type="entry name" value="FAD_PCMH"/>
    <property type="match status" value="1"/>
</dbReference>
<protein>
    <recommendedName>
        <fullName evidence="10">D-lactate dehydrogenase (cytochrome)</fullName>
        <ecNumber evidence="10">1.1.2.4</ecNumber>
    </recommendedName>
</protein>
<dbReference type="SUPFAM" id="SSF55103">
    <property type="entry name" value="FAD-linked oxidases, C-terminal domain"/>
    <property type="match status" value="1"/>
</dbReference>
<reference evidence="13 14" key="1">
    <citation type="submission" date="2020-05" db="EMBL/GenBank/DDBJ databases">
        <title>Strain PA2F3 complete genome.</title>
        <authorList>
            <person name="Kim Y.-S."/>
            <person name="Kim S.-J."/>
            <person name="Jung H.-k."/>
            <person name="Kim S.-E."/>
            <person name="Kim K.-H."/>
        </authorList>
    </citation>
    <scope>NUCLEOTIDE SEQUENCE [LARGE SCALE GENOMIC DNA]</scope>
    <source>
        <strain evidence="13 14">PA2F3</strain>
    </source>
</reference>
<dbReference type="InterPro" id="IPR009051">
    <property type="entry name" value="Helical_ferredxn"/>
</dbReference>
<keyword evidence="3" id="KW-0285">Flavoprotein</keyword>
<dbReference type="SUPFAM" id="SSF46548">
    <property type="entry name" value="alpha-helical ferredoxin"/>
    <property type="match status" value="1"/>
</dbReference>
<dbReference type="Pfam" id="PF13183">
    <property type="entry name" value="Fer4_8"/>
    <property type="match status" value="1"/>
</dbReference>
<organism evidence="13 14">
    <name type="scientific">Microbacterium hominis</name>
    <dbReference type="NCBI Taxonomy" id="162426"/>
    <lineage>
        <taxon>Bacteria</taxon>
        <taxon>Bacillati</taxon>
        <taxon>Actinomycetota</taxon>
        <taxon>Actinomycetes</taxon>
        <taxon>Micrococcales</taxon>
        <taxon>Microbacteriaceae</taxon>
        <taxon>Microbacterium</taxon>
    </lineage>
</organism>
<dbReference type="InterPro" id="IPR017896">
    <property type="entry name" value="4Fe4S_Fe-S-bd"/>
</dbReference>
<dbReference type="PANTHER" id="PTHR11748">
    <property type="entry name" value="D-LACTATE DEHYDROGENASE"/>
    <property type="match status" value="1"/>
</dbReference>
<dbReference type="InterPro" id="IPR004017">
    <property type="entry name" value="Cys_rich_dom"/>
</dbReference>
<evidence type="ECO:0000256" key="8">
    <source>
        <dbReference type="ARBA" id="ARBA00023004"/>
    </source>
</evidence>
<dbReference type="RefSeq" id="WP_172991528.1">
    <property type="nucleotide sequence ID" value="NZ_CP054038.1"/>
</dbReference>
<evidence type="ECO:0000256" key="2">
    <source>
        <dbReference type="ARBA" id="ARBA00008000"/>
    </source>
</evidence>
<dbReference type="GO" id="GO:0004458">
    <property type="term" value="F:D-lactate dehydrogenase (cytochrome) activity"/>
    <property type="evidence" value="ECO:0007669"/>
    <property type="project" value="UniProtKB-EC"/>
</dbReference>